<dbReference type="PROSITE" id="PS51764">
    <property type="entry name" value="GH26"/>
    <property type="match status" value="1"/>
</dbReference>
<proteinExistence type="inferred from homology"/>
<dbReference type="InterPro" id="IPR000805">
    <property type="entry name" value="Glyco_hydro_26"/>
</dbReference>
<dbReference type="SUPFAM" id="SSF49265">
    <property type="entry name" value="Fibronectin type III"/>
    <property type="match status" value="1"/>
</dbReference>
<dbReference type="AlphaFoldDB" id="A0A9W4DR50"/>
<evidence type="ECO:0000256" key="2">
    <source>
        <dbReference type="ARBA" id="ARBA00022801"/>
    </source>
</evidence>
<evidence type="ECO:0000313" key="10">
    <source>
        <dbReference type="Proteomes" id="UP001152519"/>
    </source>
</evidence>
<dbReference type="PANTHER" id="PTHR40079">
    <property type="entry name" value="MANNAN ENDO-1,4-BETA-MANNOSIDASE E-RELATED"/>
    <property type="match status" value="1"/>
</dbReference>
<dbReference type="Proteomes" id="UP001152519">
    <property type="component" value="Unassembled WGS sequence"/>
</dbReference>
<dbReference type="PANTHER" id="PTHR40079:SF4">
    <property type="entry name" value="GH26 DOMAIN-CONTAINING PROTEIN-RELATED"/>
    <property type="match status" value="1"/>
</dbReference>
<gene>
    <name evidence="9" type="ORF">SCOCK_140214</name>
</gene>
<evidence type="ECO:0000256" key="1">
    <source>
        <dbReference type="ARBA" id="ARBA00007754"/>
    </source>
</evidence>
<feature type="compositionally biased region" description="Basic residues" evidence="6">
    <location>
        <begin position="249"/>
        <end position="264"/>
    </location>
</feature>
<dbReference type="GO" id="GO:0016985">
    <property type="term" value="F:mannan endo-1,4-beta-mannosidase activity"/>
    <property type="evidence" value="ECO:0007669"/>
    <property type="project" value="UniProtKB-EC"/>
</dbReference>
<dbReference type="EMBL" id="CAJSLV010000042">
    <property type="protein sequence ID" value="CAG6392016.1"/>
    <property type="molecule type" value="Genomic_DNA"/>
</dbReference>
<dbReference type="InterPro" id="IPR022790">
    <property type="entry name" value="GH26_dom"/>
</dbReference>
<dbReference type="InterPro" id="IPR003961">
    <property type="entry name" value="FN3_dom"/>
</dbReference>
<reference evidence="9" key="1">
    <citation type="submission" date="2021-05" db="EMBL/GenBank/DDBJ databases">
        <authorList>
            <person name="Arsene-Ploetze F."/>
        </authorList>
    </citation>
    <scope>NUCLEOTIDE SEQUENCE</scope>
    <source>
        <strain evidence="9">DSM 42138</strain>
    </source>
</reference>
<dbReference type="GO" id="GO:0006080">
    <property type="term" value="P:substituted mannan metabolic process"/>
    <property type="evidence" value="ECO:0007669"/>
    <property type="project" value="InterPro"/>
</dbReference>
<feature type="domain" description="Fibronectin type-III" evidence="7">
    <location>
        <begin position="127"/>
        <end position="214"/>
    </location>
</feature>
<dbReference type="Pfam" id="PF02156">
    <property type="entry name" value="Glyco_hydro_26"/>
    <property type="match status" value="1"/>
</dbReference>
<evidence type="ECO:0000256" key="4">
    <source>
        <dbReference type="ARBA" id="ARBA00023326"/>
    </source>
</evidence>
<dbReference type="Pfam" id="PF00041">
    <property type="entry name" value="fn3"/>
    <property type="match status" value="1"/>
</dbReference>
<dbReference type="CDD" id="cd00063">
    <property type="entry name" value="FN3"/>
    <property type="match status" value="1"/>
</dbReference>
<evidence type="ECO:0000256" key="3">
    <source>
        <dbReference type="ARBA" id="ARBA00023295"/>
    </source>
</evidence>
<keyword evidence="4" id="KW-0119">Carbohydrate metabolism</keyword>
<dbReference type="InterPro" id="IPR017853">
    <property type="entry name" value="GH"/>
</dbReference>
<keyword evidence="3 9" id="KW-0326">Glycosidase</keyword>
<dbReference type="SMART" id="SM00060">
    <property type="entry name" value="FN3"/>
    <property type="match status" value="1"/>
</dbReference>
<comment type="caution">
    <text evidence="9">The sequence shown here is derived from an EMBL/GenBank/DDBJ whole genome shotgun (WGS) entry which is preliminary data.</text>
</comment>
<sequence length="264" mass="27398">MHRQEAAGLRSVDPAWYPGADVVDVVSADSYPTAGDHGPVAVTYDRELTLTGDTKVATLSEVGTIPDPDLLRAYQADWSYFVAWAGSEQDGTSNSLDFLKRVYSDPYVVTLDELGDFKHSGDPDTTAPTAPTGLAGTATASSALLSWTAATDDTGVTAYDVYRDGAKVGSTAGTAYTDTGLTASTAYSYSVRARDAAGNESAASAPAAVTTTAGTQNPGCTANYTTTSAWGTGVRRRRGPTVCGAGRVRPGRPRGRRSAPRVPG</sequence>
<dbReference type="Gene3D" id="2.60.40.10">
    <property type="entry name" value="Immunoglobulins"/>
    <property type="match status" value="1"/>
</dbReference>
<feature type="domain" description="GH26" evidence="8">
    <location>
        <begin position="1"/>
        <end position="112"/>
    </location>
</feature>
<evidence type="ECO:0000259" key="7">
    <source>
        <dbReference type="PROSITE" id="PS50853"/>
    </source>
</evidence>
<dbReference type="InterPro" id="IPR036116">
    <property type="entry name" value="FN3_sf"/>
</dbReference>
<evidence type="ECO:0000256" key="5">
    <source>
        <dbReference type="PROSITE-ProRule" id="PRU01100"/>
    </source>
</evidence>
<keyword evidence="2 9" id="KW-0378">Hydrolase</keyword>
<keyword evidence="10" id="KW-1185">Reference proteome</keyword>
<organism evidence="9 10">
    <name type="scientific">Actinacidiphila cocklensis</name>
    <dbReference type="NCBI Taxonomy" id="887465"/>
    <lineage>
        <taxon>Bacteria</taxon>
        <taxon>Bacillati</taxon>
        <taxon>Actinomycetota</taxon>
        <taxon>Actinomycetes</taxon>
        <taxon>Kitasatosporales</taxon>
        <taxon>Streptomycetaceae</taxon>
        <taxon>Actinacidiphila</taxon>
    </lineage>
</organism>
<dbReference type="PROSITE" id="PS50853">
    <property type="entry name" value="FN3"/>
    <property type="match status" value="1"/>
</dbReference>
<evidence type="ECO:0000313" key="9">
    <source>
        <dbReference type="EMBL" id="CAG6392016.1"/>
    </source>
</evidence>
<protein>
    <submittedName>
        <fullName evidence="9">Mannan endo-1,4-beta-mannosidase</fullName>
        <ecNumber evidence="9">3.2.1.78</ecNumber>
    </submittedName>
</protein>
<accession>A0A9W4DR50</accession>
<evidence type="ECO:0000256" key="6">
    <source>
        <dbReference type="SAM" id="MobiDB-lite"/>
    </source>
</evidence>
<dbReference type="InterPro" id="IPR013783">
    <property type="entry name" value="Ig-like_fold"/>
</dbReference>
<dbReference type="Gene3D" id="3.20.20.80">
    <property type="entry name" value="Glycosidases"/>
    <property type="match status" value="1"/>
</dbReference>
<dbReference type="GO" id="GO:0000272">
    <property type="term" value="P:polysaccharide catabolic process"/>
    <property type="evidence" value="ECO:0007669"/>
    <property type="project" value="UniProtKB-KW"/>
</dbReference>
<comment type="caution">
    <text evidence="5">Lacks conserved residue(s) required for the propagation of feature annotation.</text>
</comment>
<name>A0A9W4DR50_9ACTN</name>
<evidence type="ECO:0000259" key="8">
    <source>
        <dbReference type="PROSITE" id="PS51764"/>
    </source>
</evidence>
<dbReference type="EC" id="3.2.1.78" evidence="9"/>
<keyword evidence="4" id="KW-0624">Polysaccharide degradation</keyword>
<comment type="similarity">
    <text evidence="1 5">Belongs to the glycosyl hydrolase 26 family.</text>
</comment>
<feature type="region of interest" description="Disordered" evidence="6">
    <location>
        <begin position="231"/>
        <end position="264"/>
    </location>
</feature>
<dbReference type="SUPFAM" id="SSF51445">
    <property type="entry name" value="(Trans)glycosidases"/>
    <property type="match status" value="1"/>
</dbReference>